<dbReference type="AlphaFoldDB" id="A0A6J6QZ45"/>
<accession>A0A6J6QZ45</accession>
<protein>
    <submittedName>
        <fullName evidence="2">Unannotated protein</fullName>
    </submittedName>
</protein>
<evidence type="ECO:0000313" key="2">
    <source>
        <dbReference type="EMBL" id="CAB4712374.1"/>
    </source>
</evidence>
<proteinExistence type="predicted"/>
<organism evidence="2">
    <name type="scientific">freshwater metagenome</name>
    <dbReference type="NCBI Taxonomy" id="449393"/>
    <lineage>
        <taxon>unclassified sequences</taxon>
        <taxon>metagenomes</taxon>
        <taxon>ecological metagenomes</taxon>
    </lineage>
</organism>
<reference evidence="2" key="1">
    <citation type="submission" date="2020-05" db="EMBL/GenBank/DDBJ databases">
        <authorList>
            <person name="Chiriac C."/>
            <person name="Salcher M."/>
            <person name="Ghai R."/>
            <person name="Kavagutti S V."/>
        </authorList>
    </citation>
    <scope>NUCLEOTIDE SEQUENCE</scope>
</reference>
<evidence type="ECO:0000259" key="1">
    <source>
        <dbReference type="Pfam" id="PF26468"/>
    </source>
</evidence>
<dbReference type="Pfam" id="PF26468">
    <property type="entry name" value="GIY_YIG_3"/>
    <property type="match status" value="1"/>
</dbReference>
<dbReference type="InterPro" id="IPR058782">
    <property type="entry name" value="GIY_YIG_3"/>
</dbReference>
<feature type="domain" description="GIY-YIG" evidence="1">
    <location>
        <begin position="6"/>
        <end position="232"/>
    </location>
</feature>
<gene>
    <name evidence="2" type="ORF">UFOPK2602_01233</name>
</gene>
<name>A0A6J6QZ45_9ZZZZ</name>
<dbReference type="EMBL" id="CAEZXX010000079">
    <property type="protein sequence ID" value="CAB4712374.1"/>
    <property type="molecule type" value="Genomic_DNA"/>
</dbReference>
<sequence>MEVNLRADVDRFYSLVGEMRARCGGERTLSTCDAGSGWPERGVYFFFEPGELRSDGGSARVVHVGTHALRPSSATLWNRLSNHRGHISGEFAGGGSHRGSIFREHVGAAMLSAQPWPDEIRQTWGVGSSASRSGRVAEHALEREVTNYIGAMPLLWVPVNDEPSPTSDRAVIKQGAVALLSRHEGGVGDRPSNKWLGWKSDRPEIVRSGLWNVEHVGEDYHPSFLDVLERWVS</sequence>